<dbReference type="RefSeq" id="WP_013419101.1">
    <property type="nucleotide sequence ID" value="NC_014664.1"/>
</dbReference>
<dbReference type="GO" id="GO:0046872">
    <property type="term" value="F:metal ion binding"/>
    <property type="evidence" value="ECO:0007669"/>
    <property type="project" value="UniProtKB-KW"/>
</dbReference>
<dbReference type="KEGG" id="rva:Rvan_1445"/>
<proteinExistence type="predicted"/>
<dbReference type="PANTHER" id="PTHR33146">
    <property type="entry name" value="ENDONUCLEASE 4"/>
    <property type="match status" value="1"/>
</dbReference>
<dbReference type="Proteomes" id="UP000001399">
    <property type="component" value="Chromosome"/>
</dbReference>
<evidence type="ECO:0000256" key="5">
    <source>
        <dbReference type="ARBA" id="ARBA00023157"/>
    </source>
</evidence>
<keyword evidence="2" id="KW-0479">Metal-binding</keyword>
<dbReference type="HOGENOM" id="CLU_044365_1_0_5"/>
<sequence length="303" mass="33345">MRKHIPAAILTVCSAVFHAGPAFGWGDTGHRIICRIAYDELRPEVRGRVDALEAIDPRYRTFTDLCTAADKSPRMRPAEHFVNLPRSARSIDPATPCPVSDRCVVSAVLDDMRDLAFAQDVTEQLRLLKTLTHFMGDIHQPMHVSFEDDKGGNLISASGLCGRSLHAAWDSCLIEKTLGFDSDTIATSLEAEITSGDRSRWLAGDIGPKAVASWANETFTITTRPEVGYCERASDGCRYSAYQPEYHGGAQKVVVVDEHYLSVNAPFVRDRIKAAGVRLGAVLNSVLMPDQSPVGEYPERTRQ</sequence>
<dbReference type="GO" id="GO:0006308">
    <property type="term" value="P:DNA catabolic process"/>
    <property type="evidence" value="ECO:0007669"/>
    <property type="project" value="InterPro"/>
</dbReference>
<reference evidence="8" key="1">
    <citation type="journal article" date="2011" name="J. Bacteriol.">
        <title>Genome sequences of eight morphologically diverse alphaproteobacteria.</title>
        <authorList>
            <consortium name="US DOE Joint Genome Institute"/>
            <person name="Brown P.J."/>
            <person name="Kysela D.T."/>
            <person name="Buechlein A."/>
            <person name="Hemmerich C."/>
            <person name="Brun Y.V."/>
        </authorList>
    </citation>
    <scope>NUCLEOTIDE SEQUENCE [LARGE SCALE GENOMIC DNA]</scope>
    <source>
        <strain evidence="8">ATCC 17100 / ATH 3.1.1 / DSM 162 / LMG 4299</strain>
    </source>
</reference>
<protein>
    <submittedName>
        <fullName evidence="7">S1/P1 nuclease</fullName>
    </submittedName>
</protein>
<accession>E3I6Q3</accession>
<evidence type="ECO:0000256" key="1">
    <source>
        <dbReference type="ARBA" id="ARBA00022722"/>
    </source>
</evidence>
<dbReference type="SUPFAM" id="SSF48537">
    <property type="entry name" value="Phospholipase C/P1 nuclease"/>
    <property type="match status" value="1"/>
</dbReference>
<dbReference type="Gene3D" id="1.10.575.10">
    <property type="entry name" value="P1 Nuclease"/>
    <property type="match status" value="1"/>
</dbReference>
<organism evidence="7 8">
    <name type="scientific">Rhodomicrobium vannielii (strain ATCC 17100 / DSM 162 / LMG 4299 / NCIMB 10020 / ATH 3.1.1)</name>
    <dbReference type="NCBI Taxonomy" id="648757"/>
    <lineage>
        <taxon>Bacteria</taxon>
        <taxon>Pseudomonadati</taxon>
        <taxon>Pseudomonadota</taxon>
        <taxon>Alphaproteobacteria</taxon>
        <taxon>Hyphomicrobiales</taxon>
        <taxon>Hyphomicrobiaceae</taxon>
        <taxon>Rhodomicrobium</taxon>
    </lineage>
</organism>
<dbReference type="InterPro" id="IPR003154">
    <property type="entry name" value="S1/P1nuclease"/>
</dbReference>
<keyword evidence="3" id="KW-0255">Endonuclease</keyword>
<dbReference type="GO" id="GO:0004519">
    <property type="term" value="F:endonuclease activity"/>
    <property type="evidence" value="ECO:0007669"/>
    <property type="project" value="UniProtKB-KW"/>
</dbReference>
<evidence type="ECO:0000313" key="8">
    <source>
        <dbReference type="Proteomes" id="UP000001399"/>
    </source>
</evidence>
<dbReference type="STRING" id="648757.Rvan_1445"/>
<evidence type="ECO:0000256" key="6">
    <source>
        <dbReference type="ARBA" id="ARBA00023180"/>
    </source>
</evidence>
<evidence type="ECO:0000313" key="7">
    <source>
        <dbReference type="EMBL" id="ADP70700.1"/>
    </source>
</evidence>
<evidence type="ECO:0000256" key="3">
    <source>
        <dbReference type="ARBA" id="ARBA00022759"/>
    </source>
</evidence>
<evidence type="ECO:0000256" key="4">
    <source>
        <dbReference type="ARBA" id="ARBA00022801"/>
    </source>
</evidence>
<dbReference type="AlphaFoldDB" id="E3I6Q3"/>
<keyword evidence="4" id="KW-0378">Hydrolase</keyword>
<dbReference type="EMBL" id="CP002292">
    <property type="protein sequence ID" value="ADP70700.1"/>
    <property type="molecule type" value="Genomic_DNA"/>
</dbReference>
<dbReference type="GO" id="GO:0003676">
    <property type="term" value="F:nucleic acid binding"/>
    <property type="evidence" value="ECO:0007669"/>
    <property type="project" value="InterPro"/>
</dbReference>
<dbReference type="CDD" id="cd11010">
    <property type="entry name" value="S1-P1_nuclease"/>
    <property type="match status" value="1"/>
</dbReference>
<dbReference type="InterPro" id="IPR008947">
    <property type="entry name" value="PLipase_C/P1_nuclease_dom_sf"/>
</dbReference>
<evidence type="ECO:0000256" key="2">
    <source>
        <dbReference type="ARBA" id="ARBA00022723"/>
    </source>
</evidence>
<dbReference type="GO" id="GO:0016788">
    <property type="term" value="F:hydrolase activity, acting on ester bonds"/>
    <property type="evidence" value="ECO:0007669"/>
    <property type="project" value="InterPro"/>
</dbReference>
<keyword evidence="8" id="KW-1185">Reference proteome</keyword>
<gene>
    <name evidence="7" type="ordered locus">Rvan_1445</name>
</gene>
<keyword evidence="6" id="KW-0325">Glycoprotein</keyword>
<name>E3I6Q3_RHOVT</name>
<keyword evidence="1" id="KW-0540">Nuclease</keyword>
<dbReference type="eggNOG" id="ENOG502ZCBM">
    <property type="taxonomic scope" value="Bacteria"/>
</dbReference>
<dbReference type="PANTHER" id="PTHR33146:SF26">
    <property type="entry name" value="ENDONUCLEASE 4"/>
    <property type="match status" value="1"/>
</dbReference>
<dbReference type="Pfam" id="PF02265">
    <property type="entry name" value="S1-P1_nuclease"/>
    <property type="match status" value="1"/>
</dbReference>
<keyword evidence="5" id="KW-1015">Disulfide bond</keyword>